<evidence type="ECO:0000256" key="1">
    <source>
        <dbReference type="ARBA" id="ARBA00004651"/>
    </source>
</evidence>
<name>A0A7C2C043_9DEIN</name>
<feature type="transmembrane region" description="Helical" evidence="7">
    <location>
        <begin position="9"/>
        <end position="29"/>
    </location>
</feature>
<protein>
    <submittedName>
        <fullName evidence="9">ABC transporter permease</fullName>
    </submittedName>
</protein>
<comment type="caution">
    <text evidence="9">The sequence shown here is derived from an EMBL/GenBank/DDBJ whole genome shotgun (WGS) entry which is preliminary data.</text>
</comment>
<dbReference type="AlphaFoldDB" id="A0A7C2C043"/>
<feature type="transmembrane region" description="Helical" evidence="7">
    <location>
        <begin position="228"/>
        <end position="254"/>
    </location>
</feature>
<dbReference type="EMBL" id="DSKL01000169">
    <property type="protein sequence ID" value="HEH82156.1"/>
    <property type="molecule type" value="Genomic_DNA"/>
</dbReference>
<evidence type="ECO:0000256" key="7">
    <source>
        <dbReference type="RuleBase" id="RU363032"/>
    </source>
</evidence>
<dbReference type="PANTHER" id="PTHR30465:SF74">
    <property type="entry name" value="OLIGOPEPTIDE TRANSPORT SYSTEM PERMEASE PROTEIN OPPB"/>
    <property type="match status" value="1"/>
</dbReference>
<comment type="subcellular location">
    <subcellularLocation>
        <location evidence="1 7">Cell membrane</location>
        <topology evidence="1 7">Multi-pass membrane protein</topology>
    </subcellularLocation>
</comment>
<evidence type="ECO:0000256" key="6">
    <source>
        <dbReference type="ARBA" id="ARBA00023136"/>
    </source>
</evidence>
<dbReference type="InterPro" id="IPR035906">
    <property type="entry name" value="MetI-like_sf"/>
</dbReference>
<comment type="similarity">
    <text evidence="7">Belongs to the binding-protein-dependent transport system permease family.</text>
</comment>
<feature type="transmembrane region" description="Helical" evidence="7">
    <location>
        <begin position="174"/>
        <end position="192"/>
    </location>
</feature>
<evidence type="ECO:0000259" key="8">
    <source>
        <dbReference type="PROSITE" id="PS50928"/>
    </source>
</evidence>
<keyword evidence="2 7" id="KW-0813">Transport</keyword>
<dbReference type="PROSITE" id="PS50928">
    <property type="entry name" value="ABC_TM1"/>
    <property type="match status" value="1"/>
</dbReference>
<dbReference type="Pfam" id="PF19300">
    <property type="entry name" value="BPD_transp_1_N"/>
    <property type="match status" value="1"/>
</dbReference>
<evidence type="ECO:0000256" key="2">
    <source>
        <dbReference type="ARBA" id="ARBA00022448"/>
    </source>
</evidence>
<dbReference type="SUPFAM" id="SSF161098">
    <property type="entry name" value="MetI-like"/>
    <property type="match status" value="1"/>
</dbReference>
<reference evidence="9" key="1">
    <citation type="journal article" date="2020" name="mSystems">
        <title>Genome- and Community-Level Interaction Insights into Carbon Utilization and Element Cycling Functions of Hydrothermarchaeota in Hydrothermal Sediment.</title>
        <authorList>
            <person name="Zhou Z."/>
            <person name="Liu Y."/>
            <person name="Xu W."/>
            <person name="Pan J."/>
            <person name="Luo Z.H."/>
            <person name="Li M."/>
        </authorList>
    </citation>
    <scope>NUCLEOTIDE SEQUENCE [LARGE SCALE GENOMIC DNA]</scope>
    <source>
        <strain evidence="9">SpSt-246</strain>
    </source>
</reference>
<feature type="domain" description="ABC transmembrane type-1" evidence="8">
    <location>
        <begin position="95"/>
        <end position="293"/>
    </location>
</feature>
<feature type="transmembrane region" description="Helical" evidence="7">
    <location>
        <begin position="99"/>
        <end position="119"/>
    </location>
</feature>
<keyword evidence="4 7" id="KW-0812">Transmembrane</keyword>
<evidence type="ECO:0000313" key="9">
    <source>
        <dbReference type="EMBL" id="HEH82156.1"/>
    </source>
</evidence>
<dbReference type="GO" id="GO:0055085">
    <property type="term" value="P:transmembrane transport"/>
    <property type="evidence" value="ECO:0007669"/>
    <property type="project" value="InterPro"/>
</dbReference>
<dbReference type="CDD" id="cd06261">
    <property type="entry name" value="TM_PBP2"/>
    <property type="match status" value="1"/>
</dbReference>
<organism evidence="9">
    <name type="scientific">Thermus islandicus</name>
    <dbReference type="NCBI Taxonomy" id="540988"/>
    <lineage>
        <taxon>Bacteria</taxon>
        <taxon>Thermotogati</taxon>
        <taxon>Deinococcota</taxon>
        <taxon>Deinococci</taxon>
        <taxon>Thermales</taxon>
        <taxon>Thermaceae</taxon>
        <taxon>Thermus</taxon>
    </lineage>
</organism>
<proteinExistence type="inferred from homology"/>
<evidence type="ECO:0000256" key="5">
    <source>
        <dbReference type="ARBA" id="ARBA00022989"/>
    </source>
</evidence>
<evidence type="ECO:0000256" key="4">
    <source>
        <dbReference type="ARBA" id="ARBA00022692"/>
    </source>
</evidence>
<dbReference type="InterPro" id="IPR045621">
    <property type="entry name" value="BPD_transp_1_N"/>
</dbReference>
<dbReference type="Pfam" id="PF00528">
    <property type="entry name" value="BPD_transp_1"/>
    <property type="match status" value="1"/>
</dbReference>
<sequence>MWTYALRRVLLLIPTLLAVYTLVFILFHLTPGGPWDKERPVPESVQEYLNAKYGLDKSLWQQYIDYLVGVITRFDLGPSYKYTHLTVRDIIAQFFPNSIQIGLIAMAVAVTLGISLGVLSAIKQNTVLDYVLMFFAIFGATVPTFVVGPLLVWLVILTLGVGLPTGGWGTPRHLVLPVITLALGPMAVLARYTRSSMLEVIRADYIRTARAKGLPEGVIIVRHALKNALIPVITVAGVILAVVITGSFYVEFIFSIPGIGQYFVTSVSNRDYPVLMGVSLLFATVIALMNLIVDLAYGFLDPRIRYQ</sequence>
<evidence type="ECO:0000256" key="3">
    <source>
        <dbReference type="ARBA" id="ARBA00022475"/>
    </source>
</evidence>
<dbReference type="Gene3D" id="1.10.3720.10">
    <property type="entry name" value="MetI-like"/>
    <property type="match status" value="1"/>
</dbReference>
<dbReference type="InterPro" id="IPR000515">
    <property type="entry name" value="MetI-like"/>
</dbReference>
<keyword evidence="6 7" id="KW-0472">Membrane</keyword>
<keyword evidence="5 7" id="KW-1133">Transmembrane helix</keyword>
<feature type="transmembrane region" description="Helical" evidence="7">
    <location>
        <begin position="131"/>
        <end position="154"/>
    </location>
</feature>
<feature type="transmembrane region" description="Helical" evidence="7">
    <location>
        <begin position="274"/>
        <end position="300"/>
    </location>
</feature>
<keyword evidence="3" id="KW-1003">Cell membrane</keyword>
<accession>A0A7C2C043</accession>
<dbReference type="PANTHER" id="PTHR30465">
    <property type="entry name" value="INNER MEMBRANE ABC TRANSPORTER"/>
    <property type="match status" value="1"/>
</dbReference>
<gene>
    <name evidence="9" type="ORF">ENP73_03975</name>
</gene>
<dbReference type="GO" id="GO:0005886">
    <property type="term" value="C:plasma membrane"/>
    <property type="evidence" value="ECO:0007669"/>
    <property type="project" value="UniProtKB-SubCell"/>
</dbReference>